<dbReference type="OrthoDB" id="3261737at2759"/>
<dbReference type="EMBL" id="JACAZI010000015">
    <property type="protein sequence ID" value="KAF7344227.1"/>
    <property type="molecule type" value="Genomic_DNA"/>
</dbReference>
<dbReference type="GO" id="GO:0005829">
    <property type="term" value="C:cytosol"/>
    <property type="evidence" value="ECO:0007669"/>
    <property type="project" value="TreeGrafter"/>
</dbReference>
<dbReference type="InterPro" id="IPR016142">
    <property type="entry name" value="Citrate_synth-like_lrg_a-sub"/>
</dbReference>
<dbReference type="InterPro" id="IPR016143">
    <property type="entry name" value="Citrate_synth-like_sm_a-sub"/>
</dbReference>
<dbReference type="InterPro" id="IPR036969">
    <property type="entry name" value="Citrate_synthase_sf"/>
</dbReference>
<dbReference type="InterPro" id="IPR002020">
    <property type="entry name" value="Citrate_synthase"/>
</dbReference>
<dbReference type="AlphaFoldDB" id="A0A8H6XPM7"/>
<dbReference type="PANTHER" id="PTHR23118">
    <property type="entry name" value="ATP-CITRATE SYNTHASE"/>
    <property type="match status" value="1"/>
</dbReference>
<dbReference type="Pfam" id="PF00285">
    <property type="entry name" value="Citrate_synt"/>
    <property type="match status" value="1"/>
</dbReference>
<dbReference type="FunFam" id="1.10.230.10:FF:000005">
    <property type="entry name" value="ATP-citrate synthase subunit 1"/>
    <property type="match status" value="1"/>
</dbReference>
<dbReference type="PANTHER" id="PTHR23118:SF42">
    <property type="entry name" value="ATP-CITRATE SYNTHASE"/>
    <property type="match status" value="1"/>
</dbReference>
<sequence>MAHMQDNSRSQRRSARYLALRPSGVIEAIFVVPETFKELSFVLKETYEGLFKKDVVVPMAEMVLPELGLIRKPTAFISTISDKHDQELLYAGMCISDIFKEDIGLSGVVSLLWFKRRLPTWATKLIEMILTLTANHGPAVSGTMNTIVVSHAGKDLISSLASGLLTIRSQFSGALDKAASMFLQARDTGLTPCDFVDNSHKANKLAIGIGHKIKSVNNPDLRMELVKEYVRKNSPSHSLLDYALAIEKVTAAKKDTLILNVDGCIAVCFVDLLRDSGAFMADKAGEYIKISMLNSLFVLGHSIVFIGHHLDQKRLWAPLY</sequence>
<name>A0A8H6XPM7_9AGAR</name>
<organism evidence="1 2">
    <name type="scientific">Mycena venus</name>
    <dbReference type="NCBI Taxonomy" id="2733690"/>
    <lineage>
        <taxon>Eukaryota</taxon>
        <taxon>Fungi</taxon>
        <taxon>Dikarya</taxon>
        <taxon>Basidiomycota</taxon>
        <taxon>Agaricomycotina</taxon>
        <taxon>Agaricomycetes</taxon>
        <taxon>Agaricomycetidae</taxon>
        <taxon>Agaricales</taxon>
        <taxon>Marasmiineae</taxon>
        <taxon>Mycenaceae</taxon>
        <taxon>Mycena</taxon>
    </lineage>
</organism>
<evidence type="ECO:0000313" key="2">
    <source>
        <dbReference type="Proteomes" id="UP000620124"/>
    </source>
</evidence>
<reference evidence="1" key="1">
    <citation type="submission" date="2020-05" db="EMBL/GenBank/DDBJ databases">
        <title>Mycena genomes resolve the evolution of fungal bioluminescence.</title>
        <authorList>
            <person name="Tsai I.J."/>
        </authorList>
    </citation>
    <scope>NUCLEOTIDE SEQUENCE</scope>
    <source>
        <strain evidence="1">CCC161011</strain>
    </source>
</reference>
<comment type="caution">
    <text evidence="1">The sequence shown here is derived from an EMBL/GenBank/DDBJ whole genome shotgun (WGS) entry which is preliminary data.</text>
</comment>
<accession>A0A8H6XPM7</accession>
<protein>
    <submittedName>
        <fullName evidence="1">ATP-citrate synthase</fullName>
    </submittedName>
</protein>
<proteinExistence type="predicted"/>
<dbReference type="GO" id="GO:0006085">
    <property type="term" value="P:acetyl-CoA biosynthetic process"/>
    <property type="evidence" value="ECO:0007669"/>
    <property type="project" value="TreeGrafter"/>
</dbReference>
<dbReference type="CDD" id="cd06100">
    <property type="entry name" value="CCL_ACL-C"/>
    <property type="match status" value="1"/>
</dbReference>
<dbReference type="Gene3D" id="1.10.580.10">
    <property type="entry name" value="Citrate Synthase, domain 1"/>
    <property type="match status" value="1"/>
</dbReference>
<dbReference type="SUPFAM" id="SSF48256">
    <property type="entry name" value="Citrate synthase"/>
    <property type="match status" value="1"/>
</dbReference>
<dbReference type="GO" id="GO:0006633">
    <property type="term" value="P:fatty acid biosynthetic process"/>
    <property type="evidence" value="ECO:0007669"/>
    <property type="project" value="TreeGrafter"/>
</dbReference>
<gene>
    <name evidence="1" type="ORF">MVEN_01713600</name>
</gene>
<dbReference type="GO" id="GO:0003878">
    <property type="term" value="F:ATP citrate synthase activity"/>
    <property type="evidence" value="ECO:0007669"/>
    <property type="project" value="TreeGrafter"/>
</dbReference>
<dbReference type="Proteomes" id="UP000620124">
    <property type="component" value="Unassembled WGS sequence"/>
</dbReference>
<dbReference type="Gene3D" id="1.10.230.10">
    <property type="entry name" value="Cytochrome P450-Terp, domain 2"/>
    <property type="match status" value="1"/>
</dbReference>
<keyword evidence="2" id="KW-1185">Reference proteome</keyword>
<evidence type="ECO:0000313" key="1">
    <source>
        <dbReference type="EMBL" id="KAF7344227.1"/>
    </source>
</evidence>